<evidence type="ECO:0000313" key="6">
    <source>
        <dbReference type="Proteomes" id="UP000537130"/>
    </source>
</evidence>
<dbReference type="GO" id="GO:0004519">
    <property type="term" value="F:endonuclease activity"/>
    <property type="evidence" value="ECO:0007669"/>
    <property type="project" value="UniProtKB-KW"/>
</dbReference>
<sequence>MNKKAPGQLWLGVFVCAFLFLGQLSLAMAAPGRALCSPPANLEAARLDSVVDGDTLRLTDGRMVRLIGVNTPEIGRDGKPHEPFAVEAAKAVERFLGRDLLLAVGQEATDRHGRTLAAVYRARDRGHLGEYLLLQGLGWHIVVPPNVSDLSCLQQAEGEARKRRRGVWNEVAPLLKASELDKRHRGFQRVTGTVSRVDSSRSAIWVEIDRNLSLRLSKRDLPWFSGIDIESLAGEKLTVRGWLIYRSGHNPRYPAHMMSLRHPAMLELDKD</sequence>
<keyword evidence="6" id="KW-1185">Reference proteome</keyword>
<comment type="caution">
    <text evidence="5">The sequence shown here is derived from an EMBL/GenBank/DDBJ whole genome shotgun (WGS) entry which is preliminary data.</text>
</comment>
<dbReference type="SMART" id="SM00318">
    <property type="entry name" value="SNc"/>
    <property type="match status" value="1"/>
</dbReference>
<dbReference type="PANTHER" id="PTHR12302:SF3">
    <property type="entry name" value="SERINE_THREONINE-PROTEIN KINASE 31"/>
    <property type="match status" value="1"/>
</dbReference>
<keyword evidence="2 5" id="KW-0255">Endonuclease</keyword>
<dbReference type="RefSeq" id="WP_183410400.1">
    <property type="nucleotide sequence ID" value="NZ_JACHWY010000002.1"/>
</dbReference>
<dbReference type="Pfam" id="PF00565">
    <property type="entry name" value="SNase"/>
    <property type="match status" value="1"/>
</dbReference>
<dbReference type="Gene3D" id="2.40.50.90">
    <property type="match status" value="1"/>
</dbReference>
<dbReference type="EMBL" id="JACHWY010000002">
    <property type="protein sequence ID" value="MBB3047630.1"/>
    <property type="molecule type" value="Genomic_DNA"/>
</dbReference>
<reference evidence="5 6" key="1">
    <citation type="submission" date="2020-08" db="EMBL/GenBank/DDBJ databases">
        <title>Genomic Encyclopedia of Type Strains, Phase III (KMG-III): the genomes of soil and plant-associated and newly described type strains.</title>
        <authorList>
            <person name="Whitman W."/>
        </authorList>
    </citation>
    <scope>NUCLEOTIDE SEQUENCE [LARGE SCALE GENOMIC DNA]</scope>
    <source>
        <strain evidence="5 6">CECT 8654</strain>
    </source>
</reference>
<evidence type="ECO:0000313" key="5">
    <source>
        <dbReference type="EMBL" id="MBB3047630.1"/>
    </source>
</evidence>
<name>A0A7W4Z734_9GAMM</name>
<organism evidence="5 6">
    <name type="scientific">Litorivivens lipolytica</name>
    <dbReference type="NCBI Taxonomy" id="1524264"/>
    <lineage>
        <taxon>Bacteria</taxon>
        <taxon>Pseudomonadati</taxon>
        <taxon>Pseudomonadota</taxon>
        <taxon>Gammaproteobacteria</taxon>
        <taxon>Litorivivens</taxon>
    </lineage>
</organism>
<dbReference type="Proteomes" id="UP000537130">
    <property type="component" value="Unassembled WGS sequence"/>
</dbReference>
<dbReference type="SUPFAM" id="SSF50199">
    <property type="entry name" value="Staphylococcal nuclease"/>
    <property type="match status" value="1"/>
</dbReference>
<dbReference type="InterPro" id="IPR035437">
    <property type="entry name" value="SNase_OB-fold_sf"/>
</dbReference>
<dbReference type="AlphaFoldDB" id="A0A7W4Z734"/>
<keyword evidence="3" id="KW-0378">Hydrolase</keyword>
<evidence type="ECO:0000256" key="2">
    <source>
        <dbReference type="ARBA" id="ARBA00022759"/>
    </source>
</evidence>
<dbReference type="InterPro" id="IPR016071">
    <property type="entry name" value="Staphylococal_nuclease_OB-fold"/>
</dbReference>
<protein>
    <submittedName>
        <fullName evidence="5">Endonuclease YncB(Thermonuclease family)</fullName>
    </submittedName>
</protein>
<accession>A0A7W4Z734</accession>
<dbReference type="GO" id="GO:0016787">
    <property type="term" value="F:hydrolase activity"/>
    <property type="evidence" value="ECO:0007669"/>
    <property type="project" value="UniProtKB-KW"/>
</dbReference>
<proteinExistence type="predicted"/>
<gene>
    <name evidence="5" type="ORF">FHR99_001896</name>
</gene>
<keyword evidence="1" id="KW-0540">Nuclease</keyword>
<evidence type="ECO:0000256" key="3">
    <source>
        <dbReference type="ARBA" id="ARBA00022801"/>
    </source>
</evidence>
<evidence type="ECO:0000256" key="1">
    <source>
        <dbReference type="ARBA" id="ARBA00022722"/>
    </source>
</evidence>
<evidence type="ECO:0000259" key="4">
    <source>
        <dbReference type="PROSITE" id="PS50830"/>
    </source>
</evidence>
<dbReference type="PROSITE" id="PS50830">
    <property type="entry name" value="TNASE_3"/>
    <property type="match status" value="1"/>
</dbReference>
<dbReference type="PANTHER" id="PTHR12302">
    <property type="entry name" value="EBNA2 BINDING PROTEIN P100"/>
    <property type="match status" value="1"/>
</dbReference>
<feature type="domain" description="TNase-like" evidence="4">
    <location>
        <begin position="41"/>
        <end position="170"/>
    </location>
</feature>